<dbReference type="PANTHER" id="PTHR43392:SF2">
    <property type="entry name" value="AAA-TYPE ATPASE FAMILY PROTEIN _ ANKYRIN REPEAT FAMILY PROTEIN"/>
    <property type="match status" value="1"/>
</dbReference>
<dbReference type="Gene3D" id="3.40.50.300">
    <property type="entry name" value="P-loop containing nucleotide triphosphate hydrolases"/>
    <property type="match status" value="1"/>
</dbReference>
<proteinExistence type="inferred from homology"/>
<dbReference type="InterPro" id="IPR023835">
    <property type="entry name" value="T7SS_EccA"/>
</dbReference>
<keyword evidence="4" id="KW-0547">Nucleotide-binding</keyword>
<dbReference type="OrthoDB" id="9806903at2"/>
<feature type="domain" description="AAA+ ATPase" evidence="6">
    <location>
        <begin position="327"/>
        <end position="468"/>
    </location>
</feature>
<dbReference type="Gene3D" id="1.10.8.60">
    <property type="match status" value="1"/>
</dbReference>
<dbReference type="InterPro" id="IPR000641">
    <property type="entry name" value="CbxX/CfxQ"/>
</dbReference>
<dbReference type="PANTHER" id="PTHR43392">
    <property type="entry name" value="AAA-TYPE ATPASE FAMILY PROTEIN / ANKYRIN REPEAT FAMILY PROTEIN"/>
    <property type="match status" value="1"/>
</dbReference>
<dbReference type="Gene3D" id="1.25.40.10">
    <property type="entry name" value="Tetratricopeptide repeat domain"/>
    <property type="match status" value="1"/>
</dbReference>
<dbReference type="PRINTS" id="PR00819">
    <property type="entry name" value="CBXCFQXSUPER"/>
</dbReference>
<comment type="caution">
    <text evidence="7">The sequence shown here is derived from an EMBL/GenBank/DDBJ whole genome shotgun (WGS) entry which is preliminary data.</text>
</comment>
<evidence type="ECO:0000256" key="5">
    <source>
        <dbReference type="ARBA" id="ARBA00022840"/>
    </source>
</evidence>
<dbReference type="InterPro" id="IPR003593">
    <property type="entry name" value="AAA+_ATPase"/>
</dbReference>
<dbReference type="EMBL" id="LQQA01000034">
    <property type="protein sequence ID" value="ORX09277.1"/>
    <property type="molecule type" value="Genomic_DNA"/>
</dbReference>
<sequence>MVDHLAGMFGSAVGMLPSSPARSLEIFTEITNYDESACDAWVGRIRCGDTDRVTLFRAWYSRSNFGQLAGAAEISMNGLNARIPIGGIYGKDITYPINSPLAITMGFAVQEATEGNYADAMEALEDAPSGGAEHLVSWIKAVIYGAAQRWTDVIDEVRGADRWPDKFLAAAAGVAHGVAAANLGLFTEADRRLTEANDTPAGQACAPAIAWFLAMARRSQGNEESAQVLLEWLQANFPEPKVTAALRDPAYRLETTTAEKIAARKDPWDPNSVVADTSARDKLLSEAQAELDRQIGLNRVKEQIEAYRAATQMARIRAARGMKVAQASKHMIFAGPPGTGKTTIARVVANILAGLGVIGEPKLIETSRKDFVAEYEGQSAVKTAKTIDRALGGVLFIDEAYTLVQERDGRADPFGTEALDTLLARMENDRDRLVVIIAGYSNDIDRLLEANDGLRSRFATRIEFDSYSPDDIVEIAKVIANANDSQLDDTAAKRVHEAATLLSQRRLNGKPALDIAGNGRYARQLVEAGEQNRDMRLARSLDFDSLGVEQLSEVNGEDMAAAIAAVHGRLNIGE</sequence>
<protein>
    <submittedName>
        <fullName evidence="7">Type VII secretion AAA-ATPase EccA</fullName>
    </submittedName>
</protein>
<dbReference type="InterPro" id="IPR027417">
    <property type="entry name" value="P-loop_NTPase"/>
</dbReference>
<dbReference type="GO" id="GO:0005524">
    <property type="term" value="F:ATP binding"/>
    <property type="evidence" value="ECO:0007669"/>
    <property type="project" value="UniProtKB-KW"/>
</dbReference>
<accession>A0A1X2ESY4</accession>
<dbReference type="Pfam" id="PF00004">
    <property type="entry name" value="AAA"/>
    <property type="match status" value="1"/>
</dbReference>
<evidence type="ECO:0000256" key="3">
    <source>
        <dbReference type="ARBA" id="ARBA00022490"/>
    </source>
</evidence>
<dbReference type="AlphaFoldDB" id="A0A1X2ESY4"/>
<dbReference type="GO" id="GO:0016887">
    <property type="term" value="F:ATP hydrolysis activity"/>
    <property type="evidence" value="ECO:0007669"/>
    <property type="project" value="InterPro"/>
</dbReference>
<dbReference type="InterPro" id="IPR050773">
    <property type="entry name" value="CbxX/CfxQ_RuBisCO_ESX"/>
</dbReference>
<dbReference type="NCBIfam" id="TIGR03922">
    <property type="entry name" value="T7SS_EccA"/>
    <property type="match status" value="1"/>
</dbReference>
<evidence type="ECO:0000313" key="7">
    <source>
        <dbReference type="EMBL" id="ORX09277.1"/>
    </source>
</evidence>
<dbReference type="InterPro" id="IPR003959">
    <property type="entry name" value="ATPase_AAA_core"/>
</dbReference>
<keyword evidence="3" id="KW-0963">Cytoplasm</keyword>
<evidence type="ECO:0000256" key="4">
    <source>
        <dbReference type="ARBA" id="ARBA00022741"/>
    </source>
</evidence>
<dbReference type="RefSeq" id="WP_085150287.1">
    <property type="nucleotide sequence ID" value="NZ_JACKUA010000033.1"/>
</dbReference>
<dbReference type="SUPFAM" id="SSF52540">
    <property type="entry name" value="P-loop containing nucleoside triphosphate hydrolases"/>
    <property type="match status" value="1"/>
</dbReference>
<reference evidence="7 8" key="1">
    <citation type="submission" date="2016-01" db="EMBL/GenBank/DDBJ databases">
        <title>The new phylogeny of the genus Mycobacterium.</title>
        <authorList>
            <person name="Tarcisio F."/>
            <person name="Conor M."/>
            <person name="Antonella G."/>
            <person name="Elisabetta G."/>
            <person name="Giulia F.S."/>
            <person name="Sara T."/>
            <person name="Anna F."/>
            <person name="Clotilde B."/>
            <person name="Roberto B."/>
            <person name="Veronica D.S."/>
            <person name="Fabio R."/>
            <person name="Monica P."/>
            <person name="Olivier J."/>
            <person name="Enrico T."/>
            <person name="Nicola S."/>
        </authorList>
    </citation>
    <scope>NUCLEOTIDE SEQUENCE [LARGE SCALE GENOMIC DNA]</scope>
    <source>
        <strain evidence="7 8">ATCC 700010</strain>
    </source>
</reference>
<dbReference type="FunFam" id="3.40.50.300:FF:000216">
    <property type="entry name" value="Type VII secretion ATPase EccA"/>
    <property type="match status" value="1"/>
</dbReference>
<organism evidence="7 8">
    <name type="scientific">Mycolicibacterium wolinskyi</name>
    <dbReference type="NCBI Taxonomy" id="59750"/>
    <lineage>
        <taxon>Bacteria</taxon>
        <taxon>Bacillati</taxon>
        <taxon>Actinomycetota</taxon>
        <taxon>Actinomycetes</taxon>
        <taxon>Mycobacteriales</taxon>
        <taxon>Mycobacteriaceae</taxon>
        <taxon>Mycolicibacterium</taxon>
    </lineage>
</organism>
<dbReference type="Proteomes" id="UP000193964">
    <property type="component" value="Unassembled WGS sequence"/>
</dbReference>
<dbReference type="GO" id="GO:0005737">
    <property type="term" value="C:cytoplasm"/>
    <property type="evidence" value="ECO:0007669"/>
    <property type="project" value="UniProtKB-SubCell"/>
</dbReference>
<evidence type="ECO:0000313" key="8">
    <source>
        <dbReference type="Proteomes" id="UP000193964"/>
    </source>
</evidence>
<comment type="similarity">
    <text evidence="2">Belongs to the CbxX/CfxQ family.</text>
</comment>
<dbReference type="InterPro" id="IPR041627">
    <property type="entry name" value="AAA_lid_6"/>
</dbReference>
<name>A0A1X2ESY4_9MYCO</name>
<gene>
    <name evidence="7" type="ORF">AWC31_09040</name>
</gene>
<dbReference type="Pfam" id="PF17866">
    <property type="entry name" value="AAA_lid_6"/>
    <property type="match status" value="1"/>
</dbReference>
<dbReference type="InterPro" id="IPR049078">
    <property type="entry name" value="T7SS_EccA1-like_N"/>
</dbReference>
<comment type="subcellular location">
    <subcellularLocation>
        <location evidence="1">Cytoplasm</location>
    </subcellularLocation>
</comment>
<dbReference type="SMART" id="SM00382">
    <property type="entry name" value="AAA"/>
    <property type="match status" value="1"/>
</dbReference>
<dbReference type="InterPro" id="IPR011990">
    <property type="entry name" value="TPR-like_helical_dom_sf"/>
</dbReference>
<keyword evidence="5" id="KW-0067">ATP-binding</keyword>
<evidence type="ECO:0000256" key="1">
    <source>
        <dbReference type="ARBA" id="ARBA00004496"/>
    </source>
</evidence>
<dbReference type="CDD" id="cd00009">
    <property type="entry name" value="AAA"/>
    <property type="match status" value="1"/>
</dbReference>
<evidence type="ECO:0000256" key="2">
    <source>
        <dbReference type="ARBA" id="ARBA00010378"/>
    </source>
</evidence>
<evidence type="ECO:0000259" key="6">
    <source>
        <dbReference type="SMART" id="SM00382"/>
    </source>
</evidence>
<dbReference type="Pfam" id="PF21545">
    <property type="entry name" value="T7SS_EccA1_N"/>
    <property type="match status" value="1"/>
</dbReference>